<dbReference type="GO" id="GO:0006355">
    <property type="term" value="P:regulation of DNA-templated transcription"/>
    <property type="evidence" value="ECO:0007669"/>
    <property type="project" value="InterPro"/>
</dbReference>
<protein>
    <submittedName>
        <fullName evidence="2">PAS domain-containing protein</fullName>
    </submittedName>
</protein>
<dbReference type="NCBIfam" id="TIGR00229">
    <property type="entry name" value="sensory_box"/>
    <property type="match status" value="1"/>
</dbReference>
<dbReference type="InterPro" id="IPR013767">
    <property type="entry name" value="PAS_fold"/>
</dbReference>
<dbReference type="PROSITE" id="PS50112">
    <property type="entry name" value="PAS"/>
    <property type="match status" value="1"/>
</dbReference>
<feature type="domain" description="PAS" evidence="1">
    <location>
        <begin position="2"/>
        <end position="72"/>
    </location>
</feature>
<accession>A0AA41WYI6</accession>
<dbReference type="SMART" id="SM00091">
    <property type="entry name" value="PAS"/>
    <property type="match status" value="1"/>
</dbReference>
<dbReference type="Gene3D" id="3.30.450.20">
    <property type="entry name" value="PAS domain"/>
    <property type="match status" value="1"/>
</dbReference>
<dbReference type="EMBL" id="JANATA010000012">
    <property type="protein sequence ID" value="MCP3428884.1"/>
    <property type="molecule type" value="Genomic_DNA"/>
</dbReference>
<sequence length="87" mass="9857">MNESFYHKLLESTASGILQVNIDSKIMYTNTALNRLFGYADVELLGQPLQTLLPDSVTHQHHNWVKAFINSNESRPMGQGNVFQAKH</sequence>
<evidence type="ECO:0000313" key="2">
    <source>
        <dbReference type="EMBL" id="MCP3428884.1"/>
    </source>
</evidence>
<organism evidence="2 3">
    <name type="scientific">Opacimonas viscosa</name>
    <dbReference type="NCBI Taxonomy" id="2961944"/>
    <lineage>
        <taxon>Bacteria</taxon>
        <taxon>Pseudomonadati</taxon>
        <taxon>Pseudomonadota</taxon>
        <taxon>Gammaproteobacteria</taxon>
        <taxon>Alteromonadales</taxon>
        <taxon>Alteromonadaceae</taxon>
        <taxon>Opacimonas</taxon>
    </lineage>
</organism>
<dbReference type="SUPFAM" id="SSF55785">
    <property type="entry name" value="PYP-like sensor domain (PAS domain)"/>
    <property type="match status" value="1"/>
</dbReference>
<dbReference type="Pfam" id="PF00989">
    <property type="entry name" value="PAS"/>
    <property type="match status" value="1"/>
</dbReference>
<keyword evidence="3" id="KW-1185">Reference proteome</keyword>
<comment type="caution">
    <text evidence="2">The sequence shown here is derived from an EMBL/GenBank/DDBJ whole genome shotgun (WGS) entry which is preliminary data.</text>
</comment>
<dbReference type="RefSeq" id="WP_254100613.1">
    <property type="nucleotide sequence ID" value="NZ_JANATA010000012.1"/>
</dbReference>
<dbReference type="CDD" id="cd00130">
    <property type="entry name" value="PAS"/>
    <property type="match status" value="1"/>
</dbReference>
<evidence type="ECO:0000259" key="1">
    <source>
        <dbReference type="PROSITE" id="PS50112"/>
    </source>
</evidence>
<dbReference type="AlphaFoldDB" id="A0AA41WYI6"/>
<dbReference type="InterPro" id="IPR000014">
    <property type="entry name" value="PAS"/>
</dbReference>
<evidence type="ECO:0000313" key="3">
    <source>
        <dbReference type="Proteomes" id="UP001165413"/>
    </source>
</evidence>
<dbReference type="InterPro" id="IPR035965">
    <property type="entry name" value="PAS-like_dom_sf"/>
</dbReference>
<gene>
    <name evidence="2" type="ORF">NLF92_07980</name>
</gene>
<proteinExistence type="predicted"/>
<reference evidence="2" key="1">
    <citation type="submission" date="2022-07" db="EMBL/GenBank/DDBJ databases">
        <title>Characterization of the Novel Bacterium Alteromonas immobilis LMIT006 and Alteromonas gregis LMIT007.</title>
        <authorList>
            <person name="Lin X."/>
        </authorList>
    </citation>
    <scope>NUCLEOTIDE SEQUENCE</scope>
    <source>
        <strain evidence="2">LMIT007</strain>
    </source>
</reference>
<name>A0AA41WYI6_9ALTE</name>
<dbReference type="Proteomes" id="UP001165413">
    <property type="component" value="Unassembled WGS sequence"/>
</dbReference>